<organism evidence="1 2">
    <name type="scientific">Rhodovulum euryhalinum</name>
    <dbReference type="NCBI Taxonomy" id="35805"/>
    <lineage>
        <taxon>Bacteria</taxon>
        <taxon>Pseudomonadati</taxon>
        <taxon>Pseudomonadota</taxon>
        <taxon>Alphaproteobacteria</taxon>
        <taxon>Rhodobacterales</taxon>
        <taxon>Paracoccaceae</taxon>
        <taxon>Rhodovulum</taxon>
    </lineage>
</organism>
<name>A0A4R2KQM7_9RHOB</name>
<accession>A0A4R2KQM7</accession>
<keyword evidence="2" id="KW-1185">Reference proteome</keyword>
<dbReference type="AlphaFoldDB" id="A0A4R2KQM7"/>
<evidence type="ECO:0000313" key="2">
    <source>
        <dbReference type="Proteomes" id="UP000295142"/>
    </source>
</evidence>
<gene>
    <name evidence="1" type="ORF">EV655_104125</name>
</gene>
<evidence type="ECO:0000313" key="1">
    <source>
        <dbReference type="EMBL" id="TCO72438.1"/>
    </source>
</evidence>
<proteinExistence type="predicted"/>
<dbReference type="RefSeq" id="WP_132542997.1">
    <property type="nucleotide sequence ID" value="NZ_SLWW01000004.1"/>
</dbReference>
<dbReference type="OrthoDB" id="8443793at2"/>
<dbReference type="EMBL" id="SLWW01000004">
    <property type="protein sequence ID" value="TCO72438.1"/>
    <property type="molecule type" value="Genomic_DNA"/>
</dbReference>
<dbReference type="Pfam" id="PF02620">
    <property type="entry name" value="YceD"/>
    <property type="match status" value="1"/>
</dbReference>
<dbReference type="Proteomes" id="UP000295142">
    <property type="component" value="Unassembled WGS sequence"/>
</dbReference>
<dbReference type="InterPro" id="IPR003772">
    <property type="entry name" value="YceD"/>
</dbReference>
<protein>
    <submittedName>
        <fullName evidence="1">Uncharacterized metal-binding protein YceD (DUF177 family)</fullName>
    </submittedName>
</protein>
<comment type="caution">
    <text evidence="1">The sequence shown here is derived from an EMBL/GenBank/DDBJ whole genome shotgun (WGS) entry which is preliminary data.</text>
</comment>
<sequence>MAEDQQTPAQIRLSAQSGRAPMPVRLVPDAETRAGIAARLGLEALRKLRFEGTLAPEGRRDWRLAGHLGATVVQPCVVTLAPVTTRIEADVVRSYRADMPPPPPGHEVEMPEDETEEPLPEVLDLMAVVEEALALALPLYPRAEGAGIAAAVFGPPGVAPLRDEDTKPFAALARLKDRREGE</sequence>
<reference evidence="1 2" key="1">
    <citation type="submission" date="2019-03" db="EMBL/GenBank/DDBJ databases">
        <title>Genomic Encyclopedia of Type Strains, Phase IV (KMG-IV): sequencing the most valuable type-strain genomes for metagenomic binning, comparative biology and taxonomic classification.</title>
        <authorList>
            <person name="Goeker M."/>
        </authorList>
    </citation>
    <scope>NUCLEOTIDE SEQUENCE [LARGE SCALE GENOMIC DNA]</scope>
    <source>
        <strain evidence="1 2">DSM 4868</strain>
    </source>
</reference>